<evidence type="ECO:0000256" key="4">
    <source>
        <dbReference type="ARBA" id="ARBA00022448"/>
    </source>
</evidence>
<dbReference type="PANTHER" id="PTHR13344">
    <property type="entry name" value="NADH-UBIQUINONE OXIDOREDUCTASE"/>
    <property type="match status" value="1"/>
</dbReference>
<dbReference type="GO" id="GO:0006120">
    <property type="term" value="P:mitochondrial electron transport, NADH to ubiquinone"/>
    <property type="evidence" value="ECO:0007669"/>
    <property type="project" value="InterPro"/>
</dbReference>
<evidence type="ECO:0000256" key="5">
    <source>
        <dbReference type="ARBA" id="ARBA00022660"/>
    </source>
</evidence>
<evidence type="ECO:0000256" key="8">
    <source>
        <dbReference type="ARBA" id="ARBA00023128"/>
    </source>
</evidence>
<comment type="similarity">
    <text evidence="3">Belongs to the complex I NDUFA8 subunit family.</text>
</comment>
<evidence type="ECO:0000256" key="6">
    <source>
        <dbReference type="ARBA" id="ARBA00022737"/>
    </source>
</evidence>
<reference evidence="10" key="1">
    <citation type="submission" date="2021-01" db="EMBL/GenBank/DDBJ databases">
        <authorList>
            <person name="Corre E."/>
            <person name="Pelletier E."/>
            <person name="Niang G."/>
            <person name="Scheremetjew M."/>
            <person name="Finn R."/>
            <person name="Kale V."/>
            <person name="Holt S."/>
            <person name="Cochrane G."/>
            <person name="Meng A."/>
            <person name="Brown T."/>
            <person name="Cohen L."/>
        </authorList>
    </citation>
    <scope>NUCLEOTIDE SEQUENCE</scope>
    <source>
        <strain evidence="10">CCMP1413</strain>
    </source>
</reference>
<dbReference type="GO" id="GO:0005739">
    <property type="term" value="C:mitochondrion"/>
    <property type="evidence" value="ECO:0007669"/>
    <property type="project" value="UniProtKB-SubCell"/>
</dbReference>
<keyword evidence="8" id="KW-0496">Mitochondrion</keyword>
<gene>
    <name evidence="10" type="ORF">PCOL08062_LOCUS40</name>
</gene>
<proteinExistence type="inferred from homology"/>
<evidence type="ECO:0000256" key="9">
    <source>
        <dbReference type="ARBA" id="ARBA00023157"/>
    </source>
</evidence>
<dbReference type="InterPro" id="IPR016680">
    <property type="entry name" value="NDUFA8"/>
</dbReference>
<evidence type="ECO:0000256" key="1">
    <source>
        <dbReference type="ARBA" id="ARBA00003195"/>
    </source>
</evidence>
<dbReference type="AlphaFoldDB" id="A0A7R9T786"/>
<comment type="subcellular location">
    <subcellularLocation>
        <location evidence="2">Mitochondrion</location>
    </subcellularLocation>
</comment>
<keyword evidence="4" id="KW-0813">Transport</keyword>
<keyword evidence="5" id="KW-0679">Respiratory chain</keyword>
<dbReference type="EMBL" id="HBDZ01000043">
    <property type="protein sequence ID" value="CAD8227395.1"/>
    <property type="molecule type" value="Transcribed_RNA"/>
</dbReference>
<keyword evidence="9" id="KW-1015">Disulfide bond</keyword>
<protein>
    <recommendedName>
        <fullName evidence="11">CHCH domain-containing protein</fullName>
    </recommendedName>
</protein>
<evidence type="ECO:0000256" key="7">
    <source>
        <dbReference type="ARBA" id="ARBA00022982"/>
    </source>
</evidence>
<evidence type="ECO:0008006" key="11">
    <source>
        <dbReference type="Google" id="ProtNLM"/>
    </source>
</evidence>
<accession>A0A7R9T786</accession>
<keyword evidence="6" id="KW-0677">Repeat</keyword>
<dbReference type="PANTHER" id="PTHR13344:SF0">
    <property type="entry name" value="NADH DEHYDROGENASE [UBIQUINONE] 1 ALPHA SUBCOMPLEX SUBUNIT 8"/>
    <property type="match status" value="1"/>
</dbReference>
<keyword evidence="7" id="KW-0249">Electron transport</keyword>
<evidence type="ECO:0000313" key="10">
    <source>
        <dbReference type="EMBL" id="CAD8227395.1"/>
    </source>
</evidence>
<sequence length="102" mass="11466">MAEPSWIYMSAARQIHVSCHRENAKFLECKQKDPNPQACLEAGAAVTSCVDKVLKAVRAHAPKQFEDYCKCMDYNSNRADRCREQQAAFDQACPADIALDNK</sequence>
<organism evidence="10">
    <name type="scientific">Prasinoderma coloniale</name>
    <dbReference type="NCBI Taxonomy" id="156133"/>
    <lineage>
        <taxon>Eukaryota</taxon>
        <taxon>Viridiplantae</taxon>
        <taxon>Prasinodermophyta</taxon>
        <taxon>Prasinodermophyceae</taxon>
        <taxon>Prasinodermales</taxon>
        <taxon>Prasinodermaceae</taxon>
        <taxon>Prasinoderma</taxon>
    </lineage>
</organism>
<name>A0A7R9T786_9VIRI</name>
<evidence type="ECO:0000256" key="3">
    <source>
        <dbReference type="ARBA" id="ARBA00010705"/>
    </source>
</evidence>
<comment type="function">
    <text evidence="1">Accessory subunit of the mitochondrial membrane respiratory chain NADH dehydrogenase (Complex I), that is believed not to be involved in catalysis. Complex I functions in the transfer of electrons from NADH to the respiratory chain. The immediate electron acceptor for the enzyme is believed to be ubiquinone.</text>
</comment>
<evidence type="ECO:0000256" key="2">
    <source>
        <dbReference type="ARBA" id="ARBA00004173"/>
    </source>
</evidence>